<accession>A0A5P8M114</accession>
<proteinExistence type="predicted"/>
<keyword evidence="1" id="KW-0472">Membrane</keyword>
<evidence type="ECO:0000313" key="3">
    <source>
        <dbReference type="Proteomes" id="UP000326779"/>
    </source>
</evidence>
<organism evidence="2 3">
    <name type="scientific">Schleiferilactobacillus harbinensis</name>
    <dbReference type="NCBI Taxonomy" id="304207"/>
    <lineage>
        <taxon>Bacteria</taxon>
        <taxon>Bacillati</taxon>
        <taxon>Bacillota</taxon>
        <taxon>Bacilli</taxon>
        <taxon>Lactobacillales</taxon>
        <taxon>Lactobacillaceae</taxon>
        <taxon>Schleiferilactobacillus</taxon>
    </lineage>
</organism>
<protein>
    <submittedName>
        <fullName evidence="2">Uncharacterized protein</fullName>
    </submittedName>
</protein>
<keyword evidence="1" id="KW-0812">Transmembrane</keyword>
<sequence length="121" mass="13824">MKSPQHGNFPQHFRYVLVLIGTLELIGGWFLISDNAYMLLWGATSFVGVLLLQVTILSAKQKNNLIFIKKQIVRLLVFMWGIVAISFLQKNVRFTPIILLAIIGTLSWLAQVQLLRRSTRN</sequence>
<reference evidence="2 3" key="1">
    <citation type="submission" date="2019-10" db="EMBL/GenBank/DDBJ databases">
        <title>The completed genome of Lactobacillus harbinensis M1.</title>
        <authorList>
            <person name="Zheng Y."/>
        </authorList>
    </citation>
    <scope>NUCLEOTIDE SEQUENCE [LARGE SCALE GENOMIC DNA]</scope>
    <source>
        <strain evidence="2 3">M1</strain>
    </source>
</reference>
<name>A0A5P8M114_9LACO</name>
<feature type="transmembrane region" description="Helical" evidence="1">
    <location>
        <begin position="94"/>
        <end position="115"/>
    </location>
</feature>
<feature type="transmembrane region" description="Helical" evidence="1">
    <location>
        <begin position="12"/>
        <end position="32"/>
    </location>
</feature>
<dbReference type="EMBL" id="CP045143">
    <property type="protein sequence ID" value="QFR22180.1"/>
    <property type="molecule type" value="Genomic_DNA"/>
</dbReference>
<evidence type="ECO:0000313" key="2">
    <source>
        <dbReference type="EMBL" id="QFR22180.1"/>
    </source>
</evidence>
<dbReference type="Proteomes" id="UP000326779">
    <property type="component" value="Chromosome"/>
</dbReference>
<gene>
    <name evidence="2" type="ORF">D1010_01240</name>
</gene>
<feature type="transmembrane region" description="Helical" evidence="1">
    <location>
        <begin position="71"/>
        <end position="88"/>
    </location>
</feature>
<dbReference type="KEGG" id="lhb:D1010_01240"/>
<dbReference type="AlphaFoldDB" id="A0A5P8M114"/>
<feature type="transmembrane region" description="Helical" evidence="1">
    <location>
        <begin position="38"/>
        <end position="59"/>
    </location>
</feature>
<keyword evidence="1" id="KW-1133">Transmembrane helix</keyword>
<evidence type="ECO:0000256" key="1">
    <source>
        <dbReference type="SAM" id="Phobius"/>
    </source>
</evidence>
<dbReference type="RefSeq" id="WP_152260099.1">
    <property type="nucleotide sequence ID" value="NZ_CP045143.1"/>
</dbReference>